<keyword evidence="7" id="KW-1185">Reference proteome</keyword>
<comment type="caution">
    <text evidence="6">The sequence shown here is derived from an EMBL/GenBank/DDBJ whole genome shotgun (WGS) entry which is preliminary data.</text>
</comment>
<dbReference type="Proteomes" id="UP000033428">
    <property type="component" value="Unassembled WGS sequence"/>
</dbReference>
<sequence>MTTKTSINFDGPDAEEKTYAVFSYLGILCFIPFFTMKDKEYVMFHAKQGLILFIIEYAASLVQYFPGVGLFLRGIIMFICVVLSIAGILHSIIGNKWEMPVIADWAKSIKA</sequence>
<keyword evidence="3 5" id="KW-1133">Transmembrane helix</keyword>
<feature type="transmembrane region" description="Helical" evidence="5">
    <location>
        <begin position="48"/>
        <end position="65"/>
    </location>
</feature>
<evidence type="ECO:0000256" key="3">
    <source>
        <dbReference type="ARBA" id="ARBA00022989"/>
    </source>
</evidence>
<comment type="subcellular location">
    <subcellularLocation>
        <location evidence="1">Membrane</location>
        <topology evidence="1">Multi-pass membrane protein</topology>
    </subcellularLocation>
</comment>
<keyword evidence="4 5" id="KW-0472">Membrane</keyword>
<protein>
    <recommendedName>
        <fullName evidence="8">Chloroplast import component protein (Tic20)</fullName>
    </recommendedName>
</protein>
<keyword evidence="2 5" id="KW-0812">Transmembrane</keyword>
<gene>
    <name evidence="6" type="ORF">OMAG_001480</name>
</gene>
<feature type="transmembrane region" description="Helical" evidence="5">
    <location>
        <begin position="71"/>
        <end position="93"/>
    </location>
</feature>
<accession>A0A0F0CMZ1</accession>
<dbReference type="InterPro" id="IPR019109">
    <property type="entry name" value="MamF_MmsF"/>
</dbReference>
<dbReference type="AlphaFoldDB" id="A0A0F0CMZ1"/>
<dbReference type="EMBL" id="JYNY01000309">
    <property type="protein sequence ID" value="KJJ84647.1"/>
    <property type="molecule type" value="Genomic_DNA"/>
</dbReference>
<evidence type="ECO:0000313" key="7">
    <source>
        <dbReference type="Proteomes" id="UP000033428"/>
    </source>
</evidence>
<evidence type="ECO:0000256" key="4">
    <source>
        <dbReference type="ARBA" id="ARBA00023136"/>
    </source>
</evidence>
<reference evidence="6 7" key="1">
    <citation type="submission" date="2015-02" db="EMBL/GenBank/DDBJ databases">
        <title>Single-cell genomics of uncultivated deep-branching MTB reveals a conserved set of magnetosome genes.</title>
        <authorList>
            <person name="Kolinko S."/>
            <person name="Richter M."/>
            <person name="Glockner F.O."/>
            <person name="Brachmann A."/>
            <person name="Schuler D."/>
        </authorList>
    </citation>
    <scope>NUCLEOTIDE SEQUENCE [LARGE SCALE GENOMIC DNA]</scope>
    <source>
        <strain evidence="6">SKK-01</strain>
    </source>
</reference>
<evidence type="ECO:0000256" key="5">
    <source>
        <dbReference type="SAM" id="Phobius"/>
    </source>
</evidence>
<evidence type="ECO:0008006" key="8">
    <source>
        <dbReference type="Google" id="ProtNLM"/>
    </source>
</evidence>
<evidence type="ECO:0000313" key="6">
    <source>
        <dbReference type="EMBL" id="KJJ84647.1"/>
    </source>
</evidence>
<feature type="transmembrane region" description="Helical" evidence="5">
    <location>
        <begin position="18"/>
        <end position="36"/>
    </location>
</feature>
<name>A0A0F0CMZ1_9BACT</name>
<dbReference type="Pfam" id="PF09685">
    <property type="entry name" value="MamF_MmsF"/>
    <property type="match status" value="1"/>
</dbReference>
<proteinExistence type="predicted"/>
<organism evidence="6 7">
    <name type="scientific">Candidatus Omnitrophus magneticus</name>
    <dbReference type="NCBI Taxonomy" id="1609969"/>
    <lineage>
        <taxon>Bacteria</taxon>
        <taxon>Pseudomonadati</taxon>
        <taxon>Candidatus Omnitrophota</taxon>
        <taxon>Candidatus Omnitrophus</taxon>
    </lineage>
</organism>
<evidence type="ECO:0000256" key="1">
    <source>
        <dbReference type="ARBA" id="ARBA00004141"/>
    </source>
</evidence>
<evidence type="ECO:0000256" key="2">
    <source>
        <dbReference type="ARBA" id="ARBA00022692"/>
    </source>
</evidence>